<keyword evidence="3" id="KW-1185">Reference proteome</keyword>
<proteinExistence type="predicted"/>
<feature type="compositionally biased region" description="Acidic residues" evidence="1">
    <location>
        <begin position="228"/>
        <end position="238"/>
    </location>
</feature>
<dbReference type="OrthoDB" id="2765543at2759"/>
<name>A0A1M2V8K1_TRAPU</name>
<evidence type="ECO:0000313" key="3">
    <source>
        <dbReference type="Proteomes" id="UP000184267"/>
    </source>
</evidence>
<comment type="caution">
    <text evidence="2">The sequence shown here is derived from an EMBL/GenBank/DDBJ whole genome shotgun (WGS) entry which is preliminary data.</text>
</comment>
<feature type="compositionally biased region" description="Polar residues" evidence="1">
    <location>
        <begin position="18"/>
        <end position="29"/>
    </location>
</feature>
<organism evidence="2 3">
    <name type="scientific">Trametes pubescens</name>
    <name type="common">White-rot fungus</name>
    <dbReference type="NCBI Taxonomy" id="154538"/>
    <lineage>
        <taxon>Eukaryota</taxon>
        <taxon>Fungi</taxon>
        <taxon>Dikarya</taxon>
        <taxon>Basidiomycota</taxon>
        <taxon>Agaricomycotina</taxon>
        <taxon>Agaricomycetes</taxon>
        <taxon>Polyporales</taxon>
        <taxon>Polyporaceae</taxon>
        <taxon>Trametes</taxon>
    </lineage>
</organism>
<gene>
    <name evidence="2" type="ORF">TRAPUB_5370</name>
</gene>
<feature type="region of interest" description="Disordered" evidence="1">
    <location>
        <begin position="18"/>
        <end position="55"/>
    </location>
</feature>
<dbReference type="EMBL" id="MNAD01001572">
    <property type="protein sequence ID" value="OJT03948.1"/>
    <property type="molecule type" value="Genomic_DNA"/>
</dbReference>
<accession>A0A1M2V8K1</accession>
<dbReference type="OMA" id="TCIEDIR"/>
<protein>
    <submittedName>
        <fullName evidence="2">Uncharacterized protein</fullName>
    </submittedName>
</protein>
<evidence type="ECO:0000256" key="1">
    <source>
        <dbReference type="SAM" id="MobiDB-lite"/>
    </source>
</evidence>
<reference evidence="2 3" key="1">
    <citation type="submission" date="2016-10" db="EMBL/GenBank/DDBJ databases">
        <title>Genome sequence of the basidiomycete white-rot fungus Trametes pubescens.</title>
        <authorList>
            <person name="Makela M.R."/>
            <person name="Granchi Z."/>
            <person name="Peng M."/>
            <person name="De Vries R.P."/>
            <person name="Grigoriev I."/>
            <person name="Riley R."/>
            <person name="Hilden K."/>
        </authorList>
    </citation>
    <scope>NUCLEOTIDE SEQUENCE [LARGE SCALE GENOMIC DNA]</scope>
    <source>
        <strain evidence="2 3">FBCC735</strain>
    </source>
</reference>
<sequence>MDPDTSIRICETVLGSASVSPTTQGVSSQEGAAANEAEGRNWSDWDSDGSDEEHTASTVYGAAQLKLEHTSLSPTTPAVPLRSEFIVHIEGLREDTDEYMVREIVLPSTIEDTRAMTAYEWDTCIEDIRDVFGNLLQSDQKDALNTMAAVYLWFSRTSETEPADARDVPSLWNQLQDLLMTAAVMGTLLQTPGEDLIRNVEGWARANIAEAFSTPVSTSGPGARADATAEEPTGDLDS</sequence>
<evidence type="ECO:0000313" key="2">
    <source>
        <dbReference type="EMBL" id="OJT03948.1"/>
    </source>
</evidence>
<feature type="region of interest" description="Disordered" evidence="1">
    <location>
        <begin position="214"/>
        <end position="238"/>
    </location>
</feature>
<dbReference type="Proteomes" id="UP000184267">
    <property type="component" value="Unassembled WGS sequence"/>
</dbReference>
<dbReference type="AlphaFoldDB" id="A0A1M2V8K1"/>